<comment type="caution">
    <text evidence="13">Lacks conserved residue(s) required for the propagation of feature annotation.</text>
</comment>
<dbReference type="FunFam" id="3.90.550.10:FF:000003">
    <property type="entry name" value="2-C-methyl-D-erythritol 4-phosphate cytidylyltransferase"/>
    <property type="match status" value="1"/>
</dbReference>
<dbReference type="eggNOG" id="COG0245">
    <property type="taxonomic scope" value="Bacteria"/>
</dbReference>
<dbReference type="InterPro" id="IPR003526">
    <property type="entry name" value="MECDP_synthase"/>
</dbReference>
<comment type="similarity">
    <text evidence="13">In the N-terminal section; belongs to the IspD/TarI cytidylyltransferase family. IspD subfamily.</text>
</comment>
<keyword evidence="11 13" id="KW-0456">Lyase</keyword>
<dbReference type="Pfam" id="PF02542">
    <property type="entry name" value="YgbB"/>
    <property type="match status" value="1"/>
</dbReference>
<dbReference type="EC" id="4.6.1.12" evidence="13"/>
<dbReference type="RefSeq" id="WP_009180632.1">
    <property type="nucleotide sequence ID" value="NZ_CM001368.1"/>
</dbReference>
<evidence type="ECO:0000256" key="12">
    <source>
        <dbReference type="ARBA" id="ARBA00023268"/>
    </source>
</evidence>
<dbReference type="InterPro" id="IPR001228">
    <property type="entry name" value="IspD"/>
</dbReference>
<dbReference type="InterPro" id="IPR020555">
    <property type="entry name" value="MECDP_synthase_CS"/>
</dbReference>
<evidence type="ECO:0000256" key="6">
    <source>
        <dbReference type="ARBA" id="ARBA00009789"/>
    </source>
</evidence>
<dbReference type="AlphaFoldDB" id="G7Q4J7"/>
<dbReference type="Pfam" id="PF01128">
    <property type="entry name" value="IspD"/>
    <property type="match status" value="1"/>
</dbReference>
<keyword evidence="9 13" id="KW-0479">Metal-binding</keyword>
<sequence length="403" mass="42136">MSVWTVLLAAGSGTRLAAASCGVKKQFLRLDGRPLYWRALTAFARCPAVAGIVVVFPPDDLETAGAELEALIATRHPGVPVLTAPGGARRQDSVRNGLAALPPHCRRVLVHDAARPFVDPALIGRVADALAQGKRAVIPVLPVTDTIKEVSGDTVVATHDRSALVAVQTPQGFDVALLLGAFEHAGETFTVTDDASLVEHLGQAVHTVPGAPENVKITNPEDLPLLASTLPPAVPVTGYGYDVHRYADPARPGKQPARPMKLGGFPILGAPEVLAHSDGDVLLHALTDAVLGCVGGGDIGQLFPDTNPDFDNMASGVFLSEALLFARSRGLEITHVDLTVIAQVPKLAPHNHAIRVNVAALLGLDKSQVNLKATTEEGLGFTGEKKGIKAVALVTGWRHAAAK</sequence>
<dbReference type="NCBIfam" id="TIGR00151">
    <property type="entry name" value="ispF"/>
    <property type="match status" value="1"/>
</dbReference>
<evidence type="ECO:0000256" key="13">
    <source>
        <dbReference type="HAMAP-Rule" id="MF_01520"/>
    </source>
</evidence>
<comment type="pathway">
    <text evidence="4 13">Isoprenoid biosynthesis; isopentenyl diphosphate biosynthesis via DXP pathway; isopentenyl diphosphate from 1-deoxy-D-xylulose 5-phosphate: step 4/6.</text>
</comment>
<dbReference type="HAMAP" id="MF_00108">
    <property type="entry name" value="IspD"/>
    <property type="match status" value="1"/>
</dbReference>
<dbReference type="GO" id="GO:0046872">
    <property type="term" value="F:metal ion binding"/>
    <property type="evidence" value="ECO:0007669"/>
    <property type="project" value="UniProtKB-KW"/>
</dbReference>
<dbReference type="Gene3D" id="3.30.1330.50">
    <property type="entry name" value="2-C-methyl-D-erythritol 2,4-cyclodiphosphate synthase"/>
    <property type="match status" value="1"/>
</dbReference>
<comment type="similarity">
    <text evidence="6">Belongs to the IspD/TarI cytidylyltransferase family. IspD subfamily.</text>
</comment>
<keyword evidence="10 13" id="KW-0414">Isoprene biosynthesis</keyword>
<dbReference type="GO" id="GO:0008685">
    <property type="term" value="F:2-C-methyl-D-erythritol 2,4-cyclodiphosphate synthase activity"/>
    <property type="evidence" value="ECO:0007669"/>
    <property type="project" value="UniProtKB-UniRule"/>
</dbReference>
<dbReference type="HAMAP" id="MF_01520">
    <property type="entry name" value="IspDF"/>
    <property type="match status" value="1"/>
</dbReference>
<evidence type="ECO:0000256" key="11">
    <source>
        <dbReference type="ARBA" id="ARBA00023239"/>
    </source>
</evidence>
<dbReference type="NCBIfam" id="TIGR00453">
    <property type="entry name" value="ispD"/>
    <property type="match status" value="1"/>
</dbReference>
<dbReference type="PANTHER" id="PTHR32125">
    <property type="entry name" value="2-C-METHYL-D-ERYTHRITOL 4-PHOSPHATE CYTIDYLYLTRANSFERASE, CHLOROPLASTIC"/>
    <property type="match status" value="1"/>
</dbReference>
<comment type="similarity">
    <text evidence="13">In the C-terminal section; belongs to the IspF family.</text>
</comment>
<evidence type="ECO:0000256" key="5">
    <source>
        <dbReference type="ARBA" id="ARBA00004787"/>
    </source>
</evidence>
<dbReference type="eggNOG" id="COG1211">
    <property type="taxonomic scope" value="Bacteria"/>
</dbReference>
<dbReference type="InterPro" id="IPR050088">
    <property type="entry name" value="IspD/TarI_cytidylyltransf_bact"/>
</dbReference>
<dbReference type="InterPro" id="IPR034683">
    <property type="entry name" value="IspD/TarI"/>
</dbReference>
<dbReference type="CDD" id="cd02516">
    <property type="entry name" value="CDP-ME_synthetase"/>
    <property type="match status" value="1"/>
</dbReference>
<feature type="site" description="Positions MEP for the nucleophilic attack" evidence="13">
    <location>
        <position position="216"/>
    </location>
</feature>
<evidence type="ECO:0000256" key="1">
    <source>
        <dbReference type="ARBA" id="ARBA00000200"/>
    </source>
</evidence>
<dbReference type="HOGENOM" id="CLU_042800_2_5_7"/>
<evidence type="ECO:0000256" key="9">
    <source>
        <dbReference type="ARBA" id="ARBA00022723"/>
    </source>
</evidence>
<organism evidence="15 16">
    <name type="scientific">Solidesulfovibrio carbinoliphilus subsp. oakridgensis</name>
    <dbReference type="NCBI Taxonomy" id="694327"/>
    <lineage>
        <taxon>Bacteria</taxon>
        <taxon>Pseudomonadati</taxon>
        <taxon>Thermodesulfobacteriota</taxon>
        <taxon>Desulfovibrionia</taxon>
        <taxon>Desulfovibrionales</taxon>
        <taxon>Desulfovibrionaceae</taxon>
        <taxon>Solidesulfovibrio</taxon>
    </lineage>
</organism>
<protein>
    <recommendedName>
        <fullName evidence="13">Bifunctional enzyme IspD/IspF</fullName>
    </recommendedName>
    <domain>
        <recommendedName>
            <fullName evidence="13">2-C-methyl-D-erythritol 4-phosphate cytidylyltransferase</fullName>
            <ecNumber evidence="13">2.7.7.60</ecNumber>
        </recommendedName>
        <alternativeName>
            <fullName evidence="13">4-diphosphocytidyl-2C-methyl-D-erythritol synthase</fullName>
        </alternativeName>
        <alternativeName>
            <fullName evidence="13">MEP cytidylyltransferase</fullName>
            <shortName evidence="13">MCT</shortName>
        </alternativeName>
    </domain>
    <domain>
        <recommendedName>
            <fullName evidence="13">2-C-methyl-D-erythritol 2,4-cyclodiphosphate synthase</fullName>
            <shortName evidence="13">MECDP-synthase</shortName>
            <shortName evidence="13">MECPP-synthase</shortName>
            <shortName evidence="13">MECPS</shortName>
            <ecNumber evidence="13">4.6.1.12</ecNumber>
        </recommendedName>
    </domain>
</protein>
<comment type="catalytic activity">
    <reaction evidence="1 13">
        <text>4-CDP-2-C-methyl-D-erythritol 2-phosphate = 2-C-methyl-D-erythritol 2,4-cyclic diphosphate + CMP</text>
        <dbReference type="Rhea" id="RHEA:23864"/>
        <dbReference type="ChEBI" id="CHEBI:57919"/>
        <dbReference type="ChEBI" id="CHEBI:58483"/>
        <dbReference type="ChEBI" id="CHEBI:60377"/>
        <dbReference type="EC" id="4.6.1.12"/>
    </reaction>
</comment>
<feature type="binding site" evidence="13">
    <location>
        <begin position="298"/>
        <end position="300"/>
    </location>
    <ligand>
        <name>4-CDP-2-C-methyl-D-erythritol 2-phosphate</name>
        <dbReference type="ChEBI" id="CHEBI:57919"/>
    </ligand>
</feature>
<feature type="site" description="Transition state stabilizer" evidence="13">
    <location>
        <position position="375"/>
    </location>
</feature>
<dbReference type="InterPro" id="IPR018294">
    <property type="entry name" value="ISPD_synthase_CS"/>
</dbReference>
<dbReference type="GO" id="GO:0019288">
    <property type="term" value="P:isopentenyl diphosphate biosynthetic process, methylerythritol 4-phosphate pathway"/>
    <property type="evidence" value="ECO:0007669"/>
    <property type="project" value="UniProtKB-UniRule"/>
</dbReference>
<dbReference type="Proteomes" id="UP000004662">
    <property type="component" value="Chromosome"/>
</dbReference>
<dbReference type="CDD" id="cd00554">
    <property type="entry name" value="MECDP_synthase"/>
    <property type="match status" value="1"/>
</dbReference>
<dbReference type="UniPathway" id="UPA00056">
    <property type="reaction ID" value="UER00093"/>
</dbReference>
<dbReference type="InterPro" id="IPR026596">
    <property type="entry name" value="IspD/F"/>
</dbReference>
<comment type="catalytic activity">
    <reaction evidence="2 13">
        <text>2-C-methyl-D-erythritol 4-phosphate + CTP + H(+) = 4-CDP-2-C-methyl-D-erythritol + diphosphate</text>
        <dbReference type="Rhea" id="RHEA:13429"/>
        <dbReference type="ChEBI" id="CHEBI:15378"/>
        <dbReference type="ChEBI" id="CHEBI:33019"/>
        <dbReference type="ChEBI" id="CHEBI:37563"/>
        <dbReference type="ChEBI" id="CHEBI:57823"/>
        <dbReference type="ChEBI" id="CHEBI:58262"/>
        <dbReference type="EC" id="2.7.7.60"/>
    </reaction>
</comment>
<comment type="function">
    <text evidence="13">Bifunctional enzyme that catalyzes the formation of 4-diphosphocytidyl-2-C-methyl-D-erythritol from CTP and 2-C-methyl-D-erythritol 4-phosphate (MEP) (IspD), and catalyzes the conversion of 4-diphosphocytidyl-2-C-methyl-D-erythritol 2-phosphate (CDP-ME2P) to 2-C-methyl-D-erythritol 2,4-cyclodiphosphate (ME-CPP) with a corresponding release of cytidine 5-monophosphate (CMP) (IspF).</text>
</comment>
<dbReference type="SUPFAM" id="SSF69765">
    <property type="entry name" value="IpsF-like"/>
    <property type="match status" value="1"/>
</dbReference>
<evidence type="ECO:0000313" key="16">
    <source>
        <dbReference type="Proteomes" id="UP000004662"/>
    </source>
</evidence>
<dbReference type="GO" id="GO:0050518">
    <property type="term" value="F:2-C-methyl-D-erythritol 4-phosphate cytidylyltransferase activity"/>
    <property type="evidence" value="ECO:0007669"/>
    <property type="project" value="UniProtKB-UniRule"/>
</dbReference>
<feature type="binding site" evidence="13">
    <location>
        <position position="381"/>
    </location>
    <ligand>
        <name>4-CDP-2-C-methyl-D-erythritol 2-phosphate</name>
        <dbReference type="ChEBI" id="CHEBI:57919"/>
    </ligand>
</feature>
<evidence type="ECO:0000256" key="3">
    <source>
        <dbReference type="ARBA" id="ARBA00001968"/>
    </source>
</evidence>
<evidence type="ECO:0000256" key="10">
    <source>
        <dbReference type="ARBA" id="ARBA00023229"/>
    </source>
</evidence>
<feature type="site" description="Positions MEP for the nucleophilic attack" evidence="13">
    <location>
        <position position="161"/>
    </location>
</feature>
<evidence type="ECO:0000313" key="15">
    <source>
        <dbReference type="EMBL" id="EHJ47220.1"/>
    </source>
</evidence>
<feature type="binding site" evidence="13">
    <location>
        <begin position="303"/>
        <end position="307"/>
    </location>
    <ligand>
        <name>4-CDP-2-C-methyl-D-erythritol 2-phosphate</name>
        <dbReference type="ChEBI" id="CHEBI:57919"/>
    </ligand>
</feature>
<keyword evidence="7 13" id="KW-0808">Transferase</keyword>
<dbReference type="Gene3D" id="3.90.550.10">
    <property type="entry name" value="Spore Coat Polysaccharide Biosynthesis Protein SpsA, Chain A"/>
    <property type="match status" value="1"/>
</dbReference>
<evidence type="ECO:0000256" key="7">
    <source>
        <dbReference type="ARBA" id="ARBA00022679"/>
    </source>
</evidence>
<feature type="region of interest" description="2-C-methyl-D-erythritol 2,4-cyclodiphosphate synthase" evidence="13">
    <location>
        <begin position="236"/>
        <end position="403"/>
    </location>
</feature>
<dbReference type="PANTHER" id="PTHR32125:SF4">
    <property type="entry name" value="2-C-METHYL-D-ERYTHRITOL 4-PHOSPHATE CYTIDYLYLTRANSFERASE, CHLOROPLASTIC"/>
    <property type="match status" value="1"/>
</dbReference>
<accession>G7Q4J7</accession>
<comment type="pathway">
    <text evidence="5 13">Isoprenoid biosynthesis; isopentenyl diphosphate biosynthesis via DXP pathway; isopentenyl diphosphate from 1-deoxy-D-xylulose 5-phosphate: step 2/6.</text>
</comment>
<feature type="region of interest" description="2-C-methyl-D-erythritol 4-phosphate cytidylyltransferase" evidence="13">
    <location>
        <begin position="1"/>
        <end position="235"/>
    </location>
</feature>
<name>G7Q4J7_9BACT</name>
<dbReference type="STRING" id="694327.DFW101_1210"/>
<feature type="site" description="Transition state stabilizer" evidence="13">
    <location>
        <position position="25"/>
    </location>
</feature>
<reference evidence="16" key="1">
    <citation type="journal article" date="2015" name="Genome Announc.">
        <title>High-Quality Draft Genome Sequence of Desulfovibrio carbinoliphilus FW-101-2B, an Organic Acid-Oxidizing Sulfate-Reducing Bacterium Isolated from Uranium(VI)-Contaminated Groundwater.</title>
        <authorList>
            <person name="Ramsay B.D."/>
            <person name="Hwang C."/>
            <person name="Woo H.L."/>
            <person name="Carroll S.L."/>
            <person name="Lucas S."/>
            <person name="Han J."/>
            <person name="Lapidus A.L."/>
            <person name="Cheng J.F."/>
            <person name="Goodwin L.A."/>
            <person name="Pitluck S."/>
            <person name="Peters L."/>
            <person name="Chertkov O."/>
            <person name="Held B."/>
            <person name="Detter J.C."/>
            <person name="Han C.S."/>
            <person name="Tapia R."/>
            <person name="Land M.L."/>
            <person name="Hauser L.J."/>
            <person name="Kyrpides N.C."/>
            <person name="Ivanova N.N."/>
            <person name="Mikhailova N."/>
            <person name="Pagani I."/>
            <person name="Woyke T."/>
            <person name="Arkin A.P."/>
            <person name="Dehal P."/>
            <person name="Chivian D."/>
            <person name="Criddle C.S."/>
            <person name="Wu W."/>
            <person name="Chakraborty R."/>
            <person name="Hazen T.C."/>
            <person name="Fields M.W."/>
        </authorList>
    </citation>
    <scope>NUCLEOTIDE SEQUENCE [LARGE SCALE GENOMIC DNA]</scope>
    <source>
        <strain evidence="16">FW-101-2B</strain>
    </source>
</reference>
<feature type="binding site" evidence="13">
    <location>
        <begin position="242"/>
        <end position="244"/>
    </location>
    <ligand>
        <name>4-CDP-2-C-methyl-D-erythritol 2-phosphate</name>
        <dbReference type="ChEBI" id="CHEBI:57919"/>
    </ligand>
</feature>
<feature type="site" description="Transition state stabilizer" evidence="13">
    <location>
        <position position="276"/>
    </location>
</feature>
<dbReference type="EMBL" id="CM001368">
    <property type="protein sequence ID" value="EHJ47220.1"/>
    <property type="molecule type" value="Genomic_DNA"/>
</dbReference>
<dbReference type="InterPro" id="IPR029044">
    <property type="entry name" value="Nucleotide-diphossugar_trans"/>
</dbReference>
<feature type="binding site" evidence="13">
    <location>
        <position position="284"/>
    </location>
    <ligand>
        <name>a divalent metal cation</name>
        <dbReference type="ChEBI" id="CHEBI:60240"/>
    </ligand>
</feature>
<dbReference type="SUPFAM" id="SSF53448">
    <property type="entry name" value="Nucleotide-diphospho-sugar transferases"/>
    <property type="match status" value="1"/>
</dbReference>
<dbReference type="PROSITE" id="PS01350">
    <property type="entry name" value="ISPF"/>
    <property type="match status" value="1"/>
</dbReference>
<dbReference type="GO" id="GO:0016114">
    <property type="term" value="P:terpenoid biosynthetic process"/>
    <property type="evidence" value="ECO:0007669"/>
    <property type="project" value="InterPro"/>
</dbReference>
<feature type="domain" description="2-C-methyl-D-erythritol 2,4-cyclodiphosphate synthase" evidence="14">
    <location>
        <begin position="237"/>
        <end position="395"/>
    </location>
</feature>
<dbReference type="InterPro" id="IPR036571">
    <property type="entry name" value="MECDP_synthase_sf"/>
</dbReference>
<dbReference type="EC" id="2.7.7.60" evidence="13"/>
<keyword evidence="8 13" id="KW-0548">Nucleotidyltransferase</keyword>
<feature type="binding site" evidence="13">
    <location>
        <position position="242"/>
    </location>
    <ligand>
        <name>a divalent metal cation</name>
        <dbReference type="ChEBI" id="CHEBI:60240"/>
    </ligand>
</feature>
<evidence type="ECO:0000256" key="4">
    <source>
        <dbReference type="ARBA" id="ARBA00004709"/>
    </source>
</evidence>
<evidence type="ECO:0000256" key="2">
    <source>
        <dbReference type="ARBA" id="ARBA00001282"/>
    </source>
</evidence>
<gene>
    <name evidence="13" type="primary">ispDF</name>
    <name evidence="15" type="ORF">DFW101_1210</name>
</gene>
<keyword evidence="16" id="KW-1185">Reference proteome</keyword>
<keyword evidence="12 13" id="KW-0511">Multifunctional enzyme</keyword>
<dbReference type="PROSITE" id="PS01295">
    <property type="entry name" value="ISPD"/>
    <property type="match status" value="1"/>
</dbReference>
<feature type="site" description="Transition state stabilizer" evidence="13">
    <location>
        <position position="15"/>
    </location>
</feature>
<evidence type="ECO:0000259" key="14">
    <source>
        <dbReference type="Pfam" id="PF02542"/>
    </source>
</evidence>
<dbReference type="OrthoDB" id="9804336at2"/>
<feature type="binding site" evidence="13">
    <location>
        <begin position="374"/>
        <end position="377"/>
    </location>
    <ligand>
        <name>4-CDP-2-C-methyl-D-erythritol 2-phosphate</name>
        <dbReference type="ChEBI" id="CHEBI:57919"/>
    </ligand>
</feature>
<feature type="binding site" evidence="13">
    <location>
        <position position="244"/>
    </location>
    <ligand>
        <name>a divalent metal cation</name>
        <dbReference type="ChEBI" id="CHEBI:60240"/>
    </ligand>
</feature>
<dbReference type="HAMAP" id="MF_00107">
    <property type="entry name" value="IspF"/>
    <property type="match status" value="1"/>
</dbReference>
<evidence type="ECO:0000256" key="8">
    <source>
        <dbReference type="ARBA" id="ARBA00022695"/>
    </source>
</evidence>
<comment type="cofactor">
    <cofactor evidence="3 13">
        <name>a divalent metal cation</name>
        <dbReference type="ChEBI" id="CHEBI:60240"/>
    </cofactor>
</comment>
<feature type="binding site" evidence="13">
    <location>
        <begin position="276"/>
        <end position="277"/>
    </location>
    <ligand>
        <name>4-CDP-2-C-methyl-D-erythritol 2-phosphate</name>
        <dbReference type="ChEBI" id="CHEBI:57919"/>
    </ligand>
</feature>
<proteinExistence type="inferred from homology"/>